<sequence length="190" mass="19902">MATTILTITNSSGSEKIYGGQRVANTASFVVSDGDRTQLLEDDTQFGPDLTAGTAVVDNGVFNLSESVALRALRSEQAVITPSWHASGDVTVGSFLKKMQLPPGVGEYKAQFTGYLSEAVTSQLGVLAFEVQILVNDAAQATIVVPAAGSTQESVVTALSIPIVQEDSISITVSSGAPEDPIVRLTLQDW</sequence>
<dbReference type="EMBL" id="LAZR01001072">
    <property type="protein sequence ID" value="KKN51245.1"/>
    <property type="molecule type" value="Genomic_DNA"/>
</dbReference>
<accession>A0A0F9R3T0</accession>
<organism evidence="1">
    <name type="scientific">marine sediment metagenome</name>
    <dbReference type="NCBI Taxonomy" id="412755"/>
    <lineage>
        <taxon>unclassified sequences</taxon>
        <taxon>metagenomes</taxon>
        <taxon>ecological metagenomes</taxon>
    </lineage>
</organism>
<dbReference type="AlphaFoldDB" id="A0A0F9R3T0"/>
<comment type="caution">
    <text evidence="1">The sequence shown here is derived from an EMBL/GenBank/DDBJ whole genome shotgun (WGS) entry which is preliminary data.</text>
</comment>
<reference evidence="1" key="1">
    <citation type="journal article" date="2015" name="Nature">
        <title>Complex archaea that bridge the gap between prokaryotes and eukaryotes.</title>
        <authorList>
            <person name="Spang A."/>
            <person name="Saw J.H."/>
            <person name="Jorgensen S.L."/>
            <person name="Zaremba-Niedzwiedzka K."/>
            <person name="Martijn J."/>
            <person name="Lind A.E."/>
            <person name="van Eijk R."/>
            <person name="Schleper C."/>
            <person name="Guy L."/>
            <person name="Ettema T.J."/>
        </authorList>
    </citation>
    <scope>NUCLEOTIDE SEQUENCE</scope>
</reference>
<name>A0A0F9R3T0_9ZZZZ</name>
<gene>
    <name evidence="1" type="ORF">LCGC14_0624750</name>
</gene>
<proteinExistence type="predicted"/>
<evidence type="ECO:0000313" key="1">
    <source>
        <dbReference type="EMBL" id="KKN51245.1"/>
    </source>
</evidence>
<protein>
    <submittedName>
        <fullName evidence="1">Uncharacterized protein</fullName>
    </submittedName>
</protein>